<proteinExistence type="predicted"/>
<dbReference type="InterPro" id="IPR036761">
    <property type="entry name" value="TTHA0802/YceI-like_sf"/>
</dbReference>
<dbReference type="EMBL" id="CP000774">
    <property type="protein sequence ID" value="ABS63602.1"/>
    <property type="molecule type" value="Genomic_DNA"/>
</dbReference>
<keyword evidence="1" id="KW-0732">Signal</keyword>
<dbReference type="SUPFAM" id="SSF101874">
    <property type="entry name" value="YceI-like"/>
    <property type="match status" value="1"/>
</dbReference>
<evidence type="ECO:0000256" key="1">
    <source>
        <dbReference type="SAM" id="SignalP"/>
    </source>
</evidence>
<evidence type="ECO:0000313" key="4">
    <source>
        <dbReference type="Proteomes" id="UP000006377"/>
    </source>
</evidence>
<dbReference type="Gene3D" id="2.40.128.110">
    <property type="entry name" value="Lipid/polyisoprenoid-binding, YceI-like"/>
    <property type="match status" value="1"/>
</dbReference>
<dbReference type="HOGENOM" id="CLU_071003_1_1_5"/>
<dbReference type="eggNOG" id="COG2353">
    <property type="taxonomic scope" value="Bacteria"/>
</dbReference>
<evidence type="ECO:0000259" key="2">
    <source>
        <dbReference type="SMART" id="SM00867"/>
    </source>
</evidence>
<dbReference type="Proteomes" id="UP000006377">
    <property type="component" value="Chromosome"/>
</dbReference>
<dbReference type="KEGG" id="pla:Plav_1988"/>
<protein>
    <submittedName>
        <fullName evidence="3">YceI family protein</fullName>
    </submittedName>
</protein>
<feature type="domain" description="Lipid/polyisoprenoid-binding YceI-like" evidence="2">
    <location>
        <begin position="26"/>
        <end position="194"/>
    </location>
</feature>
<reference evidence="3 4" key="1">
    <citation type="journal article" date="2011" name="Stand. Genomic Sci.">
        <title>Complete genome sequence of Parvibaculum lavamentivorans type strain (DS-1(T)).</title>
        <authorList>
            <person name="Schleheck D."/>
            <person name="Weiss M."/>
            <person name="Pitluck S."/>
            <person name="Bruce D."/>
            <person name="Land M.L."/>
            <person name="Han S."/>
            <person name="Saunders E."/>
            <person name="Tapia R."/>
            <person name="Detter C."/>
            <person name="Brettin T."/>
            <person name="Han J."/>
            <person name="Woyke T."/>
            <person name="Goodwin L."/>
            <person name="Pennacchio L."/>
            <person name="Nolan M."/>
            <person name="Cook A.M."/>
            <person name="Kjelleberg S."/>
            <person name="Thomas T."/>
        </authorList>
    </citation>
    <scope>NUCLEOTIDE SEQUENCE [LARGE SCALE GENOMIC DNA]</scope>
    <source>
        <strain evidence="4">DS-1 / DSM 13023 / NCIMB 13966</strain>
    </source>
</reference>
<dbReference type="PANTHER" id="PTHR34406">
    <property type="entry name" value="PROTEIN YCEI"/>
    <property type="match status" value="1"/>
</dbReference>
<dbReference type="AlphaFoldDB" id="A7HUL9"/>
<dbReference type="InterPro" id="IPR007372">
    <property type="entry name" value="Lipid/polyisoprenoid-bd_YceI"/>
</dbReference>
<feature type="chain" id="PRO_5002709671" evidence="1">
    <location>
        <begin position="24"/>
        <end position="196"/>
    </location>
</feature>
<dbReference type="RefSeq" id="WP_012110898.1">
    <property type="nucleotide sequence ID" value="NC_009719.1"/>
</dbReference>
<name>A7HUL9_PARL1</name>
<dbReference type="SMART" id="SM00867">
    <property type="entry name" value="YceI"/>
    <property type="match status" value="1"/>
</dbReference>
<evidence type="ECO:0000313" key="3">
    <source>
        <dbReference type="EMBL" id="ABS63602.1"/>
    </source>
</evidence>
<keyword evidence="4" id="KW-1185">Reference proteome</keyword>
<gene>
    <name evidence="3" type="ordered locus">Plav_1988</name>
</gene>
<feature type="signal peptide" evidence="1">
    <location>
        <begin position="1"/>
        <end position="23"/>
    </location>
</feature>
<sequence length="196" mass="21164">MNSLTRIAAAAAALAFLASPALAAERYEIDGSHTHVGFEINHLGFSTTYGRFNDVSGTIMLDAENPEASSVEVRIVTASLDTAHEERDKHVKGADFLNVEEFPEITFKSTKIERTGETTGKLTGDLTLHGVTKPVTLEATLNKMGPYPMAEEGQEILAAGFDAKGTLKRSDFGMDTYIPMISDEVVIAISLEAQKK</sequence>
<organism evidence="3 4">
    <name type="scientific">Parvibaculum lavamentivorans (strain DS-1 / DSM 13023 / NCIMB 13966)</name>
    <dbReference type="NCBI Taxonomy" id="402881"/>
    <lineage>
        <taxon>Bacteria</taxon>
        <taxon>Pseudomonadati</taxon>
        <taxon>Pseudomonadota</taxon>
        <taxon>Alphaproteobacteria</taxon>
        <taxon>Hyphomicrobiales</taxon>
        <taxon>Parvibaculaceae</taxon>
        <taxon>Parvibaculum</taxon>
    </lineage>
</organism>
<dbReference type="OrthoDB" id="9811006at2"/>
<dbReference type="STRING" id="402881.Plav_1988"/>
<accession>A7HUL9</accession>
<dbReference type="PANTHER" id="PTHR34406:SF1">
    <property type="entry name" value="PROTEIN YCEI"/>
    <property type="match status" value="1"/>
</dbReference>
<dbReference type="Pfam" id="PF04264">
    <property type="entry name" value="YceI"/>
    <property type="match status" value="1"/>
</dbReference>